<comment type="caution">
    <text evidence="1">The sequence shown here is derived from an EMBL/GenBank/DDBJ whole genome shotgun (WGS) entry which is preliminary data.</text>
</comment>
<evidence type="ECO:0000313" key="2">
    <source>
        <dbReference type="Proteomes" id="UP000326380"/>
    </source>
</evidence>
<sequence length="115" mass="13361">MWASRLTNLLDEYTRRCAVSKGVSWEEYDDANLEEARKEMTATMDNVRPFIKRIKESTKQLPVIGDRIMCAPGTVDADARVAERIFYAPRHEPSILGVVYFLDTDQYDHLAEYER</sequence>
<keyword evidence="2" id="KW-1185">Reference proteome</keyword>
<dbReference type="EMBL" id="VTWU01000004">
    <property type="protein sequence ID" value="KAA9332080.1"/>
    <property type="molecule type" value="Genomic_DNA"/>
</dbReference>
<dbReference type="AlphaFoldDB" id="A0A7L4ZZL7"/>
<evidence type="ECO:0000313" key="1">
    <source>
        <dbReference type="EMBL" id="KAA9332080.1"/>
    </source>
</evidence>
<gene>
    <name evidence="1" type="ORF">F0P96_11370</name>
</gene>
<accession>A0A7L4ZZL7</accession>
<dbReference type="RefSeq" id="WP_151079007.1">
    <property type="nucleotide sequence ID" value="NZ_CP047647.1"/>
</dbReference>
<name>A0A7L4ZZL7_9BACT</name>
<organism evidence="1 2">
    <name type="scientific">Hymenobacter busanensis</name>
    <dbReference type="NCBI Taxonomy" id="2607656"/>
    <lineage>
        <taxon>Bacteria</taxon>
        <taxon>Pseudomonadati</taxon>
        <taxon>Bacteroidota</taxon>
        <taxon>Cytophagia</taxon>
        <taxon>Cytophagales</taxon>
        <taxon>Hymenobacteraceae</taxon>
        <taxon>Hymenobacter</taxon>
    </lineage>
</organism>
<proteinExistence type="predicted"/>
<reference evidence="1 2" key="1">
    <citation type="submission" date="2019-09" db="EMBL/GenBank/DDBJ databases">
        <title>Genome sequence of Hymenobacter sp. M3.</title>
        <authorList>
            <person name="Srinivasan S."/>
        </authorList>
    </citation>
    <scope>NUCLEOTIDE SEQUENCE [LARGE SCALE GENOMIC DNA]</scope>
    <source>
        <strain evidence="1 2">M3</strain>
    </source>
</reference>
<dbReference type="Proteomes" id="UP000326380">
    <property type="component" value="Unassembled WGS sequence"/>
</dbReference>
<protein>
    <submittedName>
        <fullName evidence="1">Uncharacterized protein</fullName>
    </submittedName>
</protein>